<dbReference type="AlphaFoldDB" id="A0A174HIR4"/>
<keyword evidence="1" id="KW-0175">Coiled coil</keyword>
<dbReference type="InterPro" id="IPR024474">
    <property type="entry name" value="Znf_dom_IS66"/>
</dbReference>
<dbReference type="Pfam" id="PF13817">
    <property type="entry name" value="DDE_Tnp_IS66_C"/>
    <property type="match status" value="1"/>
</dbReference>
<evidence type="ECO:0000259" key="6">
    <source>
        <dbReference type="Pfam" id="PF13817"/>
    </source>
</evidence>
<dbReference type="Pfam" id="PF13007">
    <property type="entry name" value="LZ_Tnp_IS66"/>
    <property type="match status" value="1"/>
</dbReference>
<reference evidence="7 8" key="1">
    <citation type="submission" date="2015-09" db="EMBL/GenBank/DDBJ databases">
        <authorList>
            <consortium name="Pathogen Informatics"/>
        </authorList>
    </citation>
    <scope>NUCLEOTIDE SEQUENCE [LARGE SCALE GENOMIC DNA]</scope>
    <source>
        <strain evidence="7 8">2789STDY5608849</strain>
    </source>
</reference>
<dbReference type="InterPro" id="IPR004291">
    <property type="entry name" value="Transposase_IS66_central"/>
</dbReference>
<feature type="domain" description="Transposase TnpC homeodomain" evidence="5">
    <location>
        <begin position="48"/>
        <end position="108"/>
    </location>
</feature>
<dbReference type="EMBL" id="CYYV01000013">
    <property type="protein sequence ID" value="CUO72805.1"/>
    <property type="molecule type" value="Genomic_DNA"/>
</dbReference>
<evidence type="ECO:0000256" key="1">
    <source>
        <dbReference type="SAM" id="Coils"/>
    </source>
</evidence>
<organism evidence="7 8">
    <name type="scientific">Fusicatenibacter saccharivorans</name>
    <dbReference type="NCBI Taxonomy" id="1150298"/>
    <lineage>
        <taxon>Bacteria</taxon>
        <taxon>Bacillati</taxon>
        <taxon>Bacillota</taxon>
        <taxon>Clostridia</taxon>
        <taxon>Lachnospirales</taxon>
        <taxon>Lachnospiraceae</taxon>
        <taxon>Fusicatenibacter</taxon>
    </lineage>
</organism>
<dbReference type="InterPro" id="IPR024463">
    <property type="entry name" value="Transposase_TnpC_homeodom"/>
</dbReference>
<feature type="domain" description="Transposase IS66 zinc-finger binding" evidence="4">
    <location>
        <begin position="129"/>
        <end position="173"/>
    </location>
</feature>
<accession>A0A174HIR4</accession>
<dbReference type="RefSeq" id="WP_055228348.1">
    <property type="nucleotide sequence ID" value="NZ_CYYV01000013.1"/>
</dbReference>
<evidence type="ECO:0000259" key="5">
    <source>
        <dbReference type="Pfam" id="PF13007"/>
    </source>
</evidence>
<sequence>MAGNSKDSKILAYKDMINQLNKTISTQTELIQSLQKTLEADRLEKENLRQQMEYLTKKLFGTSSEKRKDIAGQLNLFDEAEQEADPTWEQELPDDITVPEHKRKARRTHADLFKNVPSCDEIISLPEEERNCPTCGTQMECIGKEFVRHEFRFTPAKGKVVNIYRETYKCPECAISEEHPDDQTFVKAPVQEPLIPESYASESVVGWAMHQKYQNGLPLNRQEEDWKQLGVPLSRATLANWIIYCAENYLRHVYNYFHRQLRMRKYLMADETRVQVLNEPERNPETDSWMWLFRSGEDGLPPILLYHYTETRAKFHAASFLQGFSGYLETDGYQGYNNLPDIKRCSCWAHVRRYFTDAIPKGKEYDYSLPAVQGVQFCSKLFDCERYSKAKNHTAEQRKQFRLEKEKPILEAFWNWLDQQRPNKGTRLAKAVNYAQNRKDTLMTYLEDGHCSLSNNLSENAIRPFTVGRKNWLFSASPKGAASSAIVYTMVEMAKANDLNTYKYLTYLLSQRPDDKMSDEQLEQLAPWSETAKTNCQN</sequence>
<protein>
    <submittedName>
        <fullName evidence="7">Transposase and inactivated derivatives</fullName>
    </submittedName>
</protein>
<evidence type="ECO:0000313" key="7">
    <source>
        <dbReference type="EMBL" id="CUO72805.1"/>
    </source>
</evidence>
<feature type="region of interest" description="Disordered" evidence="2">
    <location>
        <begin position="519"/>
        <end position="538"/>
    </location>
</feature>
<dbReference type="PANTHER" id="PTHR33678:SF1">
    <property type="entry name" value="BLL1576 PROTEIN"/>
    <property type="match status" value="1"/>
</dbReference>
<feature type="coiled-coil region" evidence="1">
    <location>
        <begin position="17"/>
        <end position="58"/>
    </location>
</feature>
<evidence type="ECO:0000259" key="4">
    <source>
        <dbReference type="Pfam" id="PF13005"/>
    </source>
</evidence>
<dbReference type="Proteomes" id="UP000095706">
    <property type="component" value="Unassembled WGS sequence"/>
</dbReference>
<dbReference type="Pfam" id="PF13005">
    <property type="entry name" value="zf-IS66"/>
    <property type="match status" value="1"/>
</dbReference>
<evidence type="ECO:0000313" key="8">
    <source>
        <dbReference type="Proteomes" id="UP000095706"/>
    </source>
</evidence>
<name>A0A174HIR4_9FIRM</name>
<feature type="domain" description="Transposase IS66 central" evidence="3">
    <location>
        <begin position="198"/>
        <end position="482"/>
    </location>
</feature>
<dbReference type="InterPro" id="IPR052344">
    <property type="entry name" value="Transposase-related"/>
</dbReference>
<dbReference type="Pfam" id="PF03050">
    <property type="entry name" value="DDE_Tnp_IS66"/>
    <property type="match status" value="1"/>
</dbReference>
<dbReference type="InterPro" id="IPR039552">
    <property type="entry name" value="IS66_C"/>
</dbReference>
<proteinExistence type="predicted"/>
<gene>
    <name evidence="7" type="ORF">ERS852406_02681</name>
</gene>
<feature type="domain" description="Transposase IS66 C-terminal" evidence="6">
    <location>
        <begin position="489"/>
        <end position="528"/>
    </location>
</feature>
<dbReference type="PANTHER" id="PTHR33678">
    <property type="entry name" value="BLL1576 PROTEIN"/>
    <property type="match status" value="1"/>
</dbReference>
<evidence type="ECO:0000259" key="3">
    <source>
        <dbReference type="Pfam" id="PF03050"/>
    </source>
</evidence>
<evidence type="ECO:0000256" key="2">
    <source>
        <dbReference type="SAM" id="MobiDB-lite"/>
    </source>
</evidence>
<dbReference type="NCBIfam" id="NF033517">
    <property type="entry name" value="transpos_IS66"/>
    <property type="match status" value="1"/>
</dbReference>